<keyword evidence="4" id="KW-0436">Ligase</keyword>
<dbReference type="SUPFAM" id="SSF51230">
    <property type="entry name" value="Single hybrid motif"/>
    <property type="match status" value="1"/>
</dbReference>
<accession>A0ABR2WUU0</accession>
<evidence type="ECO:0000256" key="14">
    <source>
        <dbReference type="PROSITE-ProRule" id="PRU00409"/>
    </source>
</evidence>
<dbReference type="Gene3D" id="3.30.1490.20">
    <property type="entry name" value="ATP-grasp fold, A domain"/>
    <property type="match status" value="1"/>
</dbReference>
<dbReference type="Gene3D" id="3.90.1770.10">
    <property type="entry name" value="PreATP-grasp domain"/>
    <property type="match status" value="1"/>
</dbReference>
<evidence type="ECO:0000256" key="6">
    <source>
        <dbReference type="ARBA" id="ARBA00022832"/>
    </source>
</evidence>
<evidence type="ECO:0000256" key="10">
    <source>
        <dbReference type="ARBA" id="ARBA00023267"/>
    </source>
</evidence>
<dbReference type="SUPFAM" id="SSF52440">
    <property type="entry name" value="PreATP-grasp domain"/>
    <property type="match status" value="1"/>
</dbReference>
<evidence type="ECO:0000259" key="18">
    <source>
        <dbReference type="PROSITE" id="PS50980"/>
    </source>
</evidence>
<evidence type="ECO:0000313" key="21">
    <source>
        <dbReference type="Proteomes" id="UP001479436"/>
    </source>
</evidence>
<dbReference type="InterPro" id="IPR001882">
    <property type="entry name" value="Biotin_BS"/>
</dbReference>
<comment type="caution">
    <text evidence="20">The sequence shown here is derived from an EMBL/GenBank/DDBJ whole genome shotgun (WGS) entry which is preliminary data.</text>
</comment>
<gene>
    <name evidence="20" type="primary">ACC1_1</name>
    <name evidence="20" type="ORF">K7432_006488</name>
</gene>
<dbReference type="Proteomes" id="UP001479436">
    <property type="component" value="Unassembled WGS sequence"/>
</dbReference>
<dbReference type="InterPro" id="IPR000089">
    <property type="entry name" value="Biotin_lipoyl"/>
</dbReference>
<proteinExistence type="predicted"/>
<keyword evidence="11" id="KW-0511">Multifunctional enzyme</keyword>
<dbReference type="PROSITE" id="PS50980">
    <property type="entry name" value="COA_CT_NTER"/>
    <property type="match status" value="1"/>
</dbReference>
<dbReference type="PANTHER" id="PTHR45728">
    <property type="entry name" value="ACETYL-COA CARBOXYLASE, ISOFORM A"/>
    <property type="match status" value="1"/>
</dbReference>
<keyword evidence="5 14" id="KW-0547">Nucleotide-binding</keyword>
<keyword evidence="3" id="KW-0444">Lipid biosynthesis</keyword>
<dbReference type="EMBL" id="JASJQH010000288">
    <property type="protein sequence ID" value="KAK9765297.1"/>
    <property type="molecule type" value="Genomic_DNA"/>
</dbReference>
<dbReference type="InterPro" id="IPR013815">
    <property type="entry name" value="ATP_grasp_subdomain_1"/>
</dbReference>
<evidence type="ECO:0000259" key="16">
    <source>
        <dbReference type="PROSITE" id="PS50975"/>
    </source>
</evidence>
<evidence type="ECO:0000256" key="5">
    <source>
        <dbReference type="ARBA" id="ARBA00022741"/>
    </source>
</evidence>
<dbReference type="InterPro" id="IPR034733">
    <property type="entry name" value="AcCoA_carboxyl_beta"/>
</dbReference>
<keyword evidence="6" id="KW-0276">Fatty acid metabolism</keyword>
<dbReference type="InterPro" id="IPR049074">
    <property type="entry name" value="ACCA_BT"/>
</dbReference>
<evidence type="ECO:0000256" key="7">
    <source>
        <dbReference type="ARBA" id="ARBA00022840"/>
    </source>
</evidence>
<evidence type="ECO:0000256" key="12">
    <source>
        <dbReference type="ARBA" id="ARBA00048065"/>
    </source>
</evidence>
<feature type="domain" description="CoA carboxyltransferase C-terminal" evidence="19">
    <location>
        <begin position="1789"/>
        <end position="2103"/>
    </location>
</feature>
<comment type="catalytic activity">
    <reaction evidence="13">
        <text>N(6)-biotinyl-L-lysyl-[protein] + hydrogencarbonate + ATP = N(6)-carboxybiotinyl-L-lysyl-[protein] + ADP + phosphate + H(+)</text>
        <dbReference type="Rhea" id="RHEA:13501"/>
        <dbReference type="Rhea" id="RHEA-COMP:10505"/>
        <dbReference type="Rhea" id="RHEA-COMP:10506"/>
        <dbReference type="ChEBI" id="CHEBI:15378"/>
        <dbReference type="ChEBI" id="CHEBI:17544"/>
        <dbReference type="ChEBI" id="CHEBI:30616"/>
        <dbReference type="ChEBI" id="CHEBI:43474"/>
        <dbReference type="ChEBI" id="CHEBI:83144"/>
        <dbReference type="ChEBI" id="CHEBI:83145"/>
        <dbReference type="ChEBI" id="CHEBI:456216"/>
        <dbReference type="EC" id="6.3.4.14"/>
    </reaction>
</comment>
<keyword evidence="21" id="KW-1185">Reference proteome</keyword>
<feature type="domain" description="CoA carboxyltransferase N-terminal" evidence="18">
    <location>
        <begin position="1448"/>
        <end position="1785"/>
    </location>
</feature>
<evidence type="ECO:0000259" key="19">
    <source>
        <dbReference type="PROSITE" id="PS50989"/>
    </source>
</evidence>
<dbReference type="Pfam" id="PF00289">
    <property type="entry name" value="Biotin_carb_N"/>
    <property type="match status" value="1"/>
</dbReference>
<dbReference type="PANTHER" id="PTHR45728:SF3">
    <property type="entry name" value="ACETYL-COA CARBOXYLASE"/>
    <property type="match status" value="1"/>
</dbReference>
<dbReference type="SMART" id="SM00878">
    <property type="entry name" value="Biotin_carb_C"/>
    <property type="match status" value="1"/>
</dbReference>
<dbReference type="Pfam" id="PF01039">
    <property type="entry name" value="Carboxyl_trans"/>
    <property type="match status" value="1"/>
</dbReference>
<dbReference type="InterPro" id="IPR013537">
    <property type="entry name" value="AcCoA_COase_cen"/>
</dbReference>
<keyword evidence="8" id="KW-0443">Lipid metabolism</keyword>
<dbReference type="InterPro" id="IPR005482">
    <property type="entry name" value="Biotin_COase_C"/>
</dbReference>
<evidence type="ECO:0000256" key="2">
    <source>
        <dbReference type="ARBA" id="ARBA00004956"/>
    </source>
</evidence>
<dbReference type="PROSITE" id="PS50979">
    <property type="entry name" value="BC"/>
    <property type="match status" value="1"/>
</dbReference>
<dbReference type="Gene3D" id="3.30.470.20">
    <property type="entry name" value="ATP-grasp fold, B domain"/>
    <property type="match status" value="1"/>
</dbReference>
<comment type="pathway">
    <text evidence="2">Lipid metabolism; malonyl-CoA biosynthesis; malonyl-CoA from acetyl-CoA: step 1/1.</text>
</comment>
<dbReference type="Pfam" id="PF02786">
    <property type="entry name" value="CPSase_L_D2"/>
    <property type="match status" value="1"/>
</dbReference>
<evidence type="ECO:0000256" key="11">
    <source>
        <dbReference type="ARBA" id="ARBA00023268"/>
    </source>
</evidence>
<protein>
    <submittedName>
        <fullName evidence="20">Acetyl-coenzyme-A carboxylase, variant 2</fullName>
    </submittedName>
</protein>
<dbReference type="SUPFAM" id="SSF51246">
    <property type="entry name" value="Rudiment single hybrid motif"/>
    <property type="match status" value="1"/>
</dbReference>
<keyword evidence="9" id="KW-0275">Fatty acid biosynthesis</keyword>
<dbReference type="InterPro" id="IPR011764">
    <property type="entry name" value="Biotin_carboxylation_dom"/>
</dbReference>
<dbReference type="PROSITE" id="PS50968">
    <property type="entry name" value="BIOTINYL_LIPOYL"/>
    <property type="match status" value="1"/>
</dbReference>
<evidence type="ECO:0000256" key="3">
    <source>
        <dbReference type="ARBA" id="ARBA00022516"/>
    </source>
</evidence>
<dbReference type="Gene3D" id="2.40.460.10">
    <property type="entry name" value="Biotin dependent carboxylase carboxyltransferase"/>
    <property type="match status" value="1"/>
</dbReference>
<reference evidence="20 21" key="1">
    <citation type="submission" date="2023-04" db="EMBL/GenBank/DDBJ databases">
        <title>Genome of Basidiobolus ranarum AG-B5.</title>
        <authorList>
            <person name="Stajich J.E."/>
            <person name="Carter-House D."/>
            <person name="Gryganskyi A."/>
        </authorList>
    </citation>
    <scope>NUCLEOTIDE SEQUENCE [LARGE SCALE GENOMIC DNA]</scope>
    <source>
        <strain evidence="20 21">AG-B5</strain>
    </source>
</reference>
<dbReference type="InterPro" id="IPR016185">
    <property type="entry name" value="PreATP-grasp_dom_sf"/>
</dbReference>
<evidence type="ECO:0000256" key="8">
    <source>
        <dbReference type="ARBA" id="ARBA00023098"/>
    </source>
</evidence>
<dbReference type="InterPro" id="IPR011763">
    <property type="entry name" value="COA_CT_C"/>
</dbReference>
<sequence>MYNQIQNFVGRNTLEVAKPGPVKTFVEGSGGHTVITKVLIANNGIAAVKEIRSIRKWAYETFGDEHAIEFTVMATPEDLEVNAEYIRMADCCIEIPGGTNNNNYANVDLIVDIAERAGVHAVWAGWGHASENPRLPELLSKNKIIFIGPPGSAMRSLGDKISSTIVAQSVQIPTLKWNGSHLNETAVNKQGYLTVPDSVYKKANVEDANQGLAIAQELGLPVMIKASEGGGGKGIRKVESLEAFPNAFQQVQSEVPGSPIFIMKLAEDSRHLEVQLLADQYGNAISLFGRDCSVQRRHQKIIEEAPVTIAKAEAIEEMEKGAVRLAKLVGYVSAGTVEYLYNYQHEEFYFLELNPRLQVEHPTTEMISGVDLPAAQLQIAMGIPLHCIRDIRRLYGLATNGTSEIDFEFIKPESYQTQRKPTPKGHVIAARITAENPDAGFKPSSGMMNELNFRSSTNVWGYFSLNSTGGLHEFADSQFGHIFAYGEDRQQARKNMVVALKDMSIRSEFRTTVEYLIKLLEAKDFEHNTVNTNWLDTLISKNLTAERPPMILAIICGAVYKAHVKCNELIQEFKRSLEKGQVLGKDSLKSAFTVDFIYENIKYKFTATRIANDTYTLYINGTKAEVAVRSLTDGGMLILLDGKSHTLYSKEEVQGTRIMIDGKTCILENETDPTQLRSPSSGKLIRYLVEPGDHINAGDAYAEVQVMKMYMSLTATENGIVQFIKQPGSTLEPGDILGILTLDDPNRVRYAKRFEGQLPSMSSPFVQGNKIHQKFREIQRSLELILEGYDSQGPIETSIKRLLECLSCEELAFNEFNEALSAISGHIPTKLQIRIHEVIAMAQKSSSSFPAIALDNLIQTYCADNLKPGEAIRLKDSIVNLTDVIASYKHGLTGRQNNVIRQLIEKYYRTEIIFDDDSKSEEETILHLRDNNKDNLDYVVSEVQSHWRVFGKNKLILVLLEHIRPNRIGGSLDQCYTSVLKNISELTNRYTNKVSLLAKEMLIQTQLPSYEQRMSQMERILTSAVTDTIYGIGEEVYREPRYDSIKDLIVTNYFMFDVLQNFFYHENGWIVLAALEVYCRRSYHAYDIYDVVYHTEQSPFIFEWNFLLHDPSRSSYSGMKSGKHRILSLSDMSYIQGKDNTLRKGLMVSFRDIGELEAQFTRILSIYSSQTSEAQLSKNILNISIEIPITEEIQDELWHNRLKEFLQLRSEELRHRGIRRVTFLLCRQGQTPAFFNFRENNNFEEDKTIRHIDPALAYQLELNRLSNFDVTPCFSESRYLHIYYAVAKENVSDCRFFVRVLVRPGRLRSHIQTAEYLVSESDRLLTDILNALEIVNSTHQNSDCNHIFINFIPTFVLEPEQVQDALTGFIDRHGKQLWRQRVTSGEIKFNVQTNKSDVPIPVRFTITNVAGFVLKMETYTEEKSTSGEWIYKSLGSPGSMHLLPVSSKYQTKEWLQPRRYKAHVMGTTYVYDFPELFTQSIRQIWNEATAKNSTIKAPKDMLNARELVVDDHGKLHELNRSPGVNSCGMVAWIFEMFTPEYPNGRDIIVIANDITFMSGSFGITEDQFFHKASQLARQLGIPRIYIAANSGARIGLAESVKSLFRVAWSNDENSLSAKYLYLTPEEYQEINCATEPVVIAQEIYDDDEVRFKITDIIGVEDGIGVENLRGSGLIAGETSRAYQDIFTITLVSCRSVGIGAYLVRLGQRTIQNEGQPIILTGAPALNSVLGREVYSSNLQLGGTQVMHKNGVSHQIASNDLDGISKILQWLSFVPARRGDMLCITSNSDPINREIAYTPPKGPSDPRYFIEGKYDNEKWISGFFDKDSFIETLDGWARTVVTGRARLGGIPIGVIAVETRTIEHIVPADPANVNSEEQILVEAGNVWYPNSAFKTAQAINDFNNGEELPLMIFANWRGFSGGQRDMYNEILKYGSYIVDALSNYKQPVFVYIVPNGELRGGAWVVLDPTINSNMMEMYADSESRAGILEPEGIVEIKFRKAHLLDTMERLDDTYRGLKQKIADPDIKVEQKAEIVAQLEQREKELLPVYLQIAANFADLHDTPGRMKAKGVIRDVLQWKDARRFFHWRILRRIQEERWLKQITTVDSSLSREKAVMHLKEWFCEGTKSTDEQWENFDEQVAHWLIHSAGCIEKNVQNLRETFITNHIADLSNTDRSALLTGFIKTFGNLSTDERDLLLRKLSH</sequence>
<dbReference type="Pfam" id="PF08326">
    <property type="entry name" value="ACC_central"/>
    <property type="match status" value="1"/>
</dbReference>
<dbReference type="Gene3D" id="3.90.226.10">
    <property type="entry name" value="2-enoyl-CoA Hydratase, Chain A, domain 1"/>
    <property type="match status" value="2"/>
</dbReference>
<dbReference type="InterPro" id="IPR049076">
    <property type="entry name" value="ACCA"/>
</dbReference>
<dbReference type="Pfam" id="PF21385">
    <property type="entry name" value="ACCA_BT"/>
    <property type="match status" value="1"/>
</dbReference>
<dbReference type="InterPro" id="IPR011761">
    <property type="entry name" value="ATP-grasp"/>
</dbReference>
<keyword evidence="10" id="KW-0092">Biotin</keyword>
<dbReference type="InterPro" id="IPR029045">
    <property type="entry name" value="ClpP/crotonase-like_dom_sf"/>
</dbReference>
<dbReference type="Gene3D" id="3.40.50.20">
    <property type="match status" value="1"/>
</dbReference>
<evidence type="ECO:0000256" key="1">
    <source>
        <dbReference type="ARBA" id="ARBA00001953"/>
    </source>
</evidence>
<evidence type="ECO:0000313" key="20">
    <source>
        <dbReference type="EMBL" id="KAK9765297.1"/>
    </source>
</evidence>
<keyword evidence="7 14" id="KW-0067">ATP-binding</keyword>
<dbReference type="Pfam" id="PF02785">
    <property type="entry name" value="Biotin_carb_C"/>
    <property type="match status" value="1"/>
</dbReference>
<comment type="catalytic activity">
    <reaction evidence="12">
        <text>hydrogencarbonate + acetyl-CoA + ATP = malonyl-CoA + ADP + phosphate + H(+)</text>
        <dbReference type="Rhea" id="RHEA:11308"/>
        <dbReference type="ChEBI" id="CHEBI:15378"/>
        <dbReference type="ChEBI" id="CHEBI:17544"/>
        <dbReference type="ChEBI" id="CHEBI:30616"/>
        <dbReference type="ChEBI" id="CHEBI:43474"/>
        <dbReference type="ChEBI" id="CHEBI:57288"/>
        <dbReference type="ChEBI" id="CHEBI:57384"/>
        <dbReference type="ChEBI" id="CHEBI:456216"/>
        <dbReference type="EC" id="6.4.1.2"/>
    </reaction>
</comment>
<dbReference type="SUPFAM" id="SSF56059">
    <property type="entry name" value="Glutathione synthetase ATP-binding domain-like"/>
    <property type="match status" value="1"/>
</dbReference>
<evidence type="ECO:0000256" key="4">
    <source>
        <dbReference type="ARBA" id="ARBA00022598"/>
    </source>
</evidence>
<dbReference type="InterPro" id="IPR005481">
    <property type="entry name" value="BC-like_N"/>
</dbReference>
<feature type="domain" description="Biotin carboxylation" evidence="17">
    <location>
        <begin position="34"/>
        <end position="540"/>
    </location>
</feature>
<comment type="cofactor">
    <cofactor evidence="1">
        <name>biotin</name>
        <dbReference type="ChEBI" id="CHEBI:57586"/>
    </cofactor>
</comment>
<evidence type="ECO:0000256" key="9">
    <source>
        <dbReference type="ARBA" id="ARBA00023160"/>
    </source>
</evidence>
<feature type="domain" description="Lipoyl-binding" evidence="15">
    <location>
        <begin position="667"/>
        <end position="741"/>
    </location>
</feature>
<evidence type="ECO:0000259" key="17">
    <source>
        <dbReference type="PROSITE" id="PS50979"/>
    </source>
</evidence>
<dbReference type="InterPro" id="IPR011054">
    <property type="entry name" value="Rudment_hybrid_motif"/>
</dbReference>
<evidence type="ECO:0000259" key="15">
    <source>
        <dbReference type="PROSITE" id="PS50968"/>
    </source>
</evidence>
<dbReference type="InterPro" id="IPR011762">
    <property type="entry name" value="COA_CT_N"/>
</dbReference>
<dbReference type="CDD" id="cd06850">
    <property type="entry name" value="biotinyl_domain"/>
    <property type="match status" value="1"/>
</dbReference>
<feature type="domain" description="ATP-grasp" evidence="16">
    <location>
        <begin position="189"/>
        <end position="381"/>
    </location>
</feature>
<dbReference type="InterPro" id="IPR005479">
    <property type="entry name" value="CPAse_ATP-bd"/>
</dbReference>
<evidence type="ECO:0000256" key="13">
    <source>
        <dbReference type="ARBA" id="ARBA00048600"/>
    </source>
</evidence>
<name>A0ABR2WUU0_9FUNG</name>
<dbReference type="PROSITE" id="PS50975">
    <property type="entry name" value="ATP_GRASP"/>
    <property type="match status" value="1"/>
</dbReference>
<dbReference type="PROSITE" id="PS00188">
    <property type="entry name" value="BIOTIN"/>
    <property type="match status" value="1"/>
</dbReference>
<dbReference type="PROSITE" id="PS00867">
    <property type="entry name" value="CPSASE_2"/>
    <property type="match status" value="1"/>
</dbReference>
<dbReference type="Gene3D" id="2.40.50.100">
    <property type="match status" value="1"/>
</dbReference>
<dbReference type="SUPFAM" id="SSF52096">
    <property type="entry name" value="ClpP/crotonase"/>
    <property type="match status" value="2"/>
</dbReference>
<dbReference type="PROSITE" id="PS50989">
    <property type="entry name" value="COA_CT_CTER"/>
    <property type="match status" value="1"/>
</dbReference>
<dbReference type="InterPro" id="IPR011053">
    <property type="entry name" value="Single_hybrid_motif"/>
</dbReference>
<dbReference type="Pfam" id="PF00364">
    <property type="entry name" value="Biotin_lipoyl"/>
    <property type="match status" value="1"/>
</dbReference>
<organism evidence="20 21">
    <name type="scientific">Basidiobolus ranarum</name>
    <dbReference type="NCBI Taxonomy" id="34480"/>
    <lineage>
        <taxon>Eukaryota</taxon>
        <taxon>Fungi</taxon>
        <taxon>Fungi incertae sedis</taxon>
        <taxon>Zoopagomycota</taxon>
        <taxon>Entomophthoromycotina</taxon>
        <taxon>Basidiobolomycetes</taxon>
        <taxon>Basidiobolales</taxon>
        <taxon>Basidiobolaceae</taxon>
        <taxon>Basidiobolus</taxon>
    </lineage>
</organism>